<proteinExistence type="predicted"/>
<keyword evidence="3" id="KW-1185">Reference proteome</keyword>
<evidence type="ECO:0000313" key="3">
    <source>
        <dbReference type="Proteomes" id="UP001054945"/>
    </source>
</evidence>
<feature type="compositionally biased region" description="Basic residues" evidence="1">
    <location>
        <begin position="37"/>
        <end position="53"/>
    </location>
</feature>
<evidence type="ECO:0000256" key="1">
    <source>
        <dbReference type="SAM" id="MobiDB-lite"/>
    </source>
</evidence>
<dbReference type="Proteomes" id="UP001054945">
    <property type="component" value="Unassembled WGS sequence"/>
</dbReference>
<feature type="compositionally biased region" description="Basic and acidic residues" evidence="1">
    <location>
        <begin position="54"/>
        <end position="75"/>
    </location>
</feature>
<reference evidence="2 3" key="1">
    <citation type="submission" date="2021-06" db="EMBL/GenBank/DDBJ databases">
        <title>Caerostris extrusa draft genome.</title>
        <authorList>
            <person name="Kono N."/>
            <person name="Arakawa K."/>
        </authorList>
    </citation>
    <scope>NUCLEOTIDE SEQUENCE [LARGE SCALE GENOMIC DNA]</scope>
</reference>
<comment type="caution">
    <text evidence="2">The sequence shown here is derived from an EMBL/GenBank/DDBJ whole genome shotgun (WGS) entry which is preliminary data.</text>
</comment>
<gene>
    <name evidence="2" type="ORF">CEXT_711241</name>
</gene>
<organism evidence="2 3">
    <name type="scientific">Caerostris extrusa</name>
    <name type="common">Bark spider</name>
    <name type="synonym">Caerostris bankana</name>
    <dbReference type="NCBI Taxonomy" id="172846"/>
    <lineage>
        <taxon>Eukaryota</taxon>
        <taxon>Metazoa</taxon>
        <taxon>Ecdysozoa</taxon>
        <taxon>Arthropoda</taxon>
        <taxon>Chelicerata</taxon>
        <taxon>Arachnida</taxon>
        <taxon>Araneae</taxon>
        <taxon>Araneomorphae</taxon>
        <taxon>Entelegynae</taxon>
        <taxon>Araneoidea</taxon>
        <taxon>Araneidae</taxon>
        <taxon>Caerostris</taxon>
    </lineage>
</organism>
<dbReference type="AlphaFoldDB" id="A0AAV4PQ59"/>
<sequence length="75" mass="8921">MHCVINREREKHHGDGIVNAELGSGFIYHDLVVKRKTMRKRRGEKNNNRKTHFLGHEKQFRHQKVDQSSEQRGTE</sequence>
<accession>A0AAV4PQ59</accession>
<name>A0AAV4PQ59_CAEEX</name>
<evidence type="ECO:0000313" key="2">
    <source>
        <dbReference type="EMBL" id="GIX99234.1"/>
    </source>
</evidence>
<dbReference type="EMBL" id="BPLR01005019">
    <property type="protein sequence ID" value="GIX99234.1"/>
    <property type="molecule type" value="Genomic_DNA"/>
</dbReference>
<protein>
    <submittedName>
        <fullName evidence="2">Uncharacterized protein</fullName>
    </submittedName>
</protein>
<feature type="region of interest" description="Disordered" evidence="1">
    <location>
        <begin position="37"/>
        <end position="75"/>
    </location>
</feature>